<dbReference type="PANTHER" id="PTHR47967:SF128">
    <property type="entry name" value="ASPARTIC PROTEINASE CDR1-LIKE"/>
    <property type="match status" value="1"/>
</dbReference>
<name>A0A8B7CVL8_PHODC</name>
<dbReference type="GeneID" id="103719548"/>
<keyword evidence="6" id="KW-1185">Reference proteome</keyword>
<proteinExistence type="inferred from homology"/>
<evidence type="ECO:0000256" key="1">
    <source>
        <dbReference type="ARBA" id="ARBA00007447"/>
    </source>
</evidence>
<dbReference type="InterPro" id="IPR021109">
    <property type="entry name" value="Peptidase_aspartic_dom_sf"/>
</dbReference>
<dbReference type="GO" id="GO:0005576">
    <property type="term" value="C:extracellular region"/>
    <property type="evidence" value="ECO:0007669"/>
    <property type="project" value="TreeGrafter"/>
</dbReference>
<feature type="chain" id="PRO_5034769849" evidence="4">
    <location>
        <begin position="31"/>
        <end position="289"/>
    </location>
</feature>
<protein>
    <submittedName>
        <fullName evidence="7">Aspartic proteinase CDR1-like</fullName>
    </submittedName>
</protein>
<dbReference type="Gene3D" id="2.40.70.10">
    <property type="entry name" value="Acid Proteases"/>
    <property type="match status" value="1"/>
</dbReference>
<reference evidence="7" key="2">
    <citation type="submission" date="2025-08" db="UniProtKB">
        <authorList>
            <consortium name="RefSeq"/>
        </authorList>
    </citation>
    <scope>IDENTIFICATION</scope>
    <source>
        <tissue evidence="7">Young leaves</tissue>
    </source>
</reference>
<evidence type="ECO:0000313" key="6">
    <source>
        <dbReference type="Proteomes" id="UP000228380"/>
    </source>
</evidence>
<evidence type="ECO:0000256" key="4">
    <source>
        <dbReference type="SAM" id="SignalP"/>
    </source>
</evidence>
<feature type="domain" description="Peptidase A1" evidence="5">
    <location>
        <begin position="100"/>
        <end position="289"/>
    </location>
</feature>
<keyword evidence="3" id="KW-0378">Hydrolase</keyword>
<evidence type="ECO:0000313" key="7">
    <source>
        <dbReference type="RefSeq" id="XP_008807063.2"/>
    </source>
</evidence>
<dbReference type="AlphaFoldDB" id="A0A8B7CVL8"/>
<dbReference type="InterPro" id="IPR051708">
    <property type="entry name" value="Plant_Aspart_Prot_A1"/>
</dbReference>
<dbReference type="GO" id="GO:0008233">
    <property type="term" value="F:peptidase activity"/>
    <property type="evidence" value="ECO:0007669"/>
    <property type="project" value="UniProtKB-KW"/>
</dbReference>
<dbReference type="PROSITE" id="PS51767">
    <property type="entry name" value="PEPTIDASE_A1"/>
    <property type="match status" value="1"/>
</dbReference>
<reference evidence="6" key="1">
    <citation type="journal article" date="2019" name="Nat. Commun.">
        <title>Genome-wide association mapping of date palm fruit traits.</title>
        <authorList>
            <person name="Hazzouri K.M."/>
            <person name="Gros-Balthazard M."/>
            <person name="Flowers J.M."/>
            <person name="Copetti D."/>
            <person name="Lemansour A."/>
            <person name="Lebrun M."/>
            <person name="Masmoudi K."/>
            <person name="Ferrand S."/>
            <person name="Dhar M.I."/>
            <person name="Fresquez Z.A."/>
            <person name="Rosas U."/>
            <person name="Zhang J."/>
            <person name="Talag J."/>
            <person name="Lee S."/>
            <person name="Kudrna D."/>
            <person name="Powell R.F."/>
            <person name="Leitch I.J."/>
            <person name="Krueger R.R."/>
            <person name="Wing R.A."/>
            <person name="Amiri K.M.A."/>
            <person name="Purugganan M.D."/>
        </authorList>
    </citation>
    <scope>NUCLEOTIDE SEQUENCE [LARGE SCALE GENOMIC DNA]</scope>
    <source>
        <strain evidence="6">cv. Khalas</strain>
    </source>
</reference>
<comment type="similarity">
    <text evidence="1">Belongs to the peptidase A1 family.</text>
</comment>
<dbReference type="PANTHER" id="PTHR47967">
    <property type="entry name" value="OS07G0603500 PROTEIN-RELATED"/>
    <property type="match status" value="1"/>
</dbReference>
<accession>A0A8B7CVL8</accession>
<dbReference type="SUPFAM" id="SSF50630">
    <property type="entry name" value="Acid proteases"/>
    <property type="match status" value="1"/>
</dbReference>
<dbReference type="RefSeq" id="XP_008807063.2">
    <property type="nucleotide sequence ID" value="XM_008808841.2"/>
</dbReference>
<dbReference type="OrthoDB" id="766273at2759"/>
<sequence length="289" mass="32201">MAFVPLAPLPSTKSFLLLLFLVVLLFLSHQQRICLIHRDSPESPLFDSSSTTDEKWRWFHQRSVAYRDHFQAALEGCRKSLTPLAREDEEAGFDQISGEYVMEFAIGTPPVRVTGMLDVPGDFIWTQCVPCPGCSPSPSPLYDPSKSSTHITFSCSLMECISLEKHKCSSNDTCEYIQSYANDVPTSSVLTSDVFMINSVSYNNMPFGCGSDDSFYTRQVPARVGLIGSDMFSLVFKFSSAPFTFSHCFRKDWDDPFGNTSSDLHLGTDARLKGRTSSPLTKCRVGKTV</sequence>
<gene>
    <name evidence="7" type="primary">LOC103719548</name>
</gene>
<dbReference type="GO" id="GO:0006508">
    <property type="term" value="P:proteolysis"/>
    <property type="evidence" value="ECO:0007669"/>
    <property type="project" value="UniProtKB-KW"/>
</dbReference>
<dbReference type="InterPro" id="IPR032861">
    <property type="entry name" value="TAXi_N"/>
</dbReference>
<keyword evidence="2" id="KW-0645">Protease</keyword>
<dbReference type="Proteomes" id="UP000228380">
    <property type="component" value="Chromosome 1"/>
</dbReference>
<organism evidence="6 7">
    <name type="scientific">Phoenix dactylifera</name>
    <name type="common">Date palm</name>
    <dbReference type="NCBI Taxonomy" id="42345"/>
    <lineage>
        <taxon>Eukaryota</taxon>
        <taxon>Viridiplantae</taxon>
        <taxon>Streptophyta</taxon>
        <taxon>Embryophyta</taxon>
        <taxon>Tracheophyta</taxon>
        <taxon>Spermatophyta</taxon>
        <taxon>Magnoliopsida</taxon>
        <taxon>Liliopsida</taxon>
        <taxon>Arecaceae</taxon>
        <taxon>Coryphoideae</taxon>
        <taxon>Phoeniceae</taxon>
        <taxon>Phoenix</taxon>
    </lineage>
</organism>
<feature type="signal peptide" evidence="4">
    <location>
        <begin position="1"/>
        <end position="30"/>
    </location>
</feature>
<evidence type="ECO:0000259" key="5">
    <source>
        <dbReference type="PROSITE" id="PS51767"/>
    </source>
</evidence>
<dbReference type="Pfam" id="PF14543">
    <property type="entry name" value="TAXi_N"/>
    <property type="match status" value="1"/>
</dbReference>
<keyword evidence="4" id="KW-0732">Signal</keyword>
<dbReference type="KEGG" id="pda:103719548"/>
<evidence type="ECO:0000256" key="3">
    <source>
        <dbReference type="ARBA" id="ARBA00022801"/>
    </source>
</evidence>
<evidence type="ECO:0000256" key="2">
    <source>
        <dbReference type="ARBA" id="ARBA00022670"/>
    </source>
</evidence>
<dbReference type="InterPro" id="IPR033121">
    <property type="entry name" value="PEPTIDASE_A1"/>
</dbReference>